<dbReference type="KEGG" id="vg:77946847"/>
<dbReference type="RefSeq" id="YP_010670637.1">
    <property type="nucleotide sequence ID" value="NC_070965.1"/>
</dbReference>
<reference evidence="1 2" key="1">
    <citation type="submission" date="2020-03" db="EMBL/GenBank/DDBJ databases">
        <title>The Isolation and Genome Sequence of a Novel Cyanophage S-H34 from the Huanghai Sea, China.</title>
        <authorList>
            <person name="Jiang T."/>
        </authorList>
    </citation>
    <scope>NUCLEOTIDE SEQUENCE [LARGE SCALE GENOMIC DNA]</scope>
</reference>
<dbReference type="EMBL" id="MT162467">
    <property type="protein sequence ID" value="QIN96969.1"/>
    <property type="molecule type" value="Genomic_DNA"/>
</dbReference>
<dbReference type="GeneID" id="77946847"/>
<evidence type="ECO:0000313" key="2">
    <source>
        <dbReference type="Proteomes" id="UP000501900"/>
    </source>
</evidence>
<organism evidence="1 2">
    <name type="scientific">Synechococcus phage S-H34</name>
    <dbReference type="NCBI Taxonomy" id="2718942"/>
    <lineage>
        <taxon>Viruses</taxon>
        <taxon>Duplodnaviria</taxon>
        <taxon>Heunggongvirae</taxon>
        <taxon>Uroviricota</taxon>
        <taxon>Caudoviricetes</taxon>
        <taxon>Pantevenvirales</taxon>
        <taxon>Kyanoviridae</taxon>
        <taxon>Makaravirus</taxon>
        <taxon>Makaravirus thirtyfour</taxon>
    </lineage>
</organism>
<proteinExistence type="predicted"/>
<protein>
    <submittedName>
        <fullName evidence="1">Uncharacterized protein</fullName>
    </submittedName>
</protein>
<evidence type="ECO:0000313" key="1">
    <source>
        <dbReference type="EMBL" id="QIN96969.1"/>
    </source>
</evidence>
<dbReference type="Proteomes" id="UP000501900">
    <property type="component" value="Genome"/>
</dbReference>
<keyword evidence="2" id="KW-1185">Reference proteome</keyword>
<name>A0A6G8R6C6_9CAUD</name>
<accession>A0A6G8R6C6</accession>
<sequence>MAFEVELSNNTTGEEVAIVVQTKDLDAAINLTHTEYPDFTLTFIAEAL</sequence>